<evidence type="ECO:0000259" key="11">
    <source>
        <dbReference type="PROSITE" id="PS50059"/>
    </source>
</evidence>
<sequence>MSEAKSGDTVKVHYTGTLADGTQFDSSRGGTPLEFTLGQGNVIAGFEDAVLGMAEGQQKVITIPCDQAYGERNDQMLQTVPRSAIPEDIELAVGLMLHAQGPAGEVVNFTVAEFDGESVTVDGNHPLAGQDLTFDLELVQIA</sequence>
<evidence type="ECO:0000256" key="7">
    <source>
        <dbReference type="ARBA" id="ARBA00023235"/>
    </source>
</evidence>
<comment type="function">
    <text evidence="8">Also involved in hydrogenase metallocenter assembly, probably by participating in the nickel insertion step. This function in hydrogenase biosynthesis requires chaperone activity and the presence of the metal-binding domain, but not PPIase activity.</text>
</comment>
<dbReference type="GO" id="GO:0042026">
    <property type="term" value="P:protein refolding"/>
    <property type="evidence" value="ECO:0007669"/>
    <property type="project" value="UniProtKB-ARBA"/>
</dbReference>
<evidence type="ECO:0000313" key="12">
    <source>
        <dbReference type="EMBL" id="KAA6182994.1"/>
    </source>
</evidence>
<comment type="subcellular location">
    <subcellularLocation>
        <location evidence="2">Cytoplasm</location>
    </subcellularLocation>
</comment>
<keyword evidence="7 9" id="KW-0413">Isomerase</keyword>
<name>A0A5M8FF43_9GAMM</name>
<evidence type="ECO:0000256" key="10">
    <source>
        <dbReference type="RuleBase" id="RU003915"/>
    </source>
</evidence>
<dbReference type="Gene3D" id="3.10.50.40">
    <property type="match status" value="1"/>
</dbReference>
<dbReference type="OrthoDB" id="9808891at2"/>
<evidence type="ECO:0000256" key="6">
    <source>
        <dbReference type="ARBA" id="ARBA00023186"/>
    </source>
</evidence>
<comment type="similarity">
    <text evidence="3 10">Belongs to the FKBP-type PPIase family.</text>
</comment>
<evidence type="ECO:0000256" key="5">
    <source>
        <dbReference type="ARBA" id="ARBA00023110"/>
    </source>
</evidence>
<gene>
    <name evidence="12" type="ORF">F2Q65_16875</name>
</gene>
<dbReference type="SUPFAM" id="SSF54534">
    <property type="entry name" value="FKBP-like"/>
    <property type="match status" value="1"/>
</dbReference>
<dbReference type="EC" id="5.2.1.8" evidence="10"/>
<keyword evidence="5 9" id="KW-0697">Rotamase</keyword>
<organism evidence="12 13">
    <name type="scientific">Thiohalocapsa marina</name>
    <dbReference type="NCBI Taxonomy" id="424902"/>
    <lineage>
        <taxon>Bacteria</taxon>
        <taxon>Pseudomonadati</taxon>
        <taxon>Pseudomonadota</taxon>
        <taxon>Gammaproteobacteria</taxon>
        <taxon>Chromatiales</taxon>
        <taxon>Chromatiaceae</taxon>
        <taxon>Thiohalocapsa</taxon>
    </lineage>
</organism>
<proteinExistence type="inferred from homology"/>
<keyword evidence="6" id="KW-0143">Chaperone</keyword>
<protein>
    <recommendedName>
        <fullName evidence="10">Peptidyl-prolyl cis-trans isomerase</fullName>
        <ecNumber evidence="10">5.2.1.8</ecNumber>
    </recommendedName>
</protein>
<feature type="domain" description="PPIase FKBP-type" evidence="11">
    <location>
        <begin position="7"/>
        <end position="101"/>
    </location>
</feature>
<dbReference type="PANTHER" id="PTHR47861">
    <property type="entry name" value="FKBP-TYPE PEPTIDYL-PROLYL CIS-TRANS ISOMERASE SLYD"/>
    <property type="match status" value="1"/>
</dbReference>
<evidence type="ECO:0000256" key="4">
    <source>
        <dbReference type="ARBA" id="ARBA00022490"/>
    </source>
</evidence>
<evidence type="ECO:0000256" key="1">
    <source>
        <dbReference type="ARBA" id="ARBA00000971"/>
    </source>
</evidence>
<dbReference type="InterPro" id="IPR001179">
    <property type="entry name" value="PPIase_FKBP_dom"/>
</dbReference>
<dbReference type="AlphaFoldDB" id="A0A5M8FF43"/>
<dbReference type="PROSITE" id="PS50059">
    <property type="entry name" value="FKBP_PPIASE"/>
    <property type="match status" value="1"/>
</dbReference>
<evidence type="ECO:0000256" key="3">
    <source>
        <dbReference type="ARBA" id="ARBA00006577"/>
    </source>
</evidence>
<evidence type="ECO:0000256" key="2">
    <source>
        <dbReference type="ARBA" id="ARBA00004496"/>
    </source>
</evidence>
<dbReference type="EMBL" id="VWXX01000038">
    <property type="protein sequence ID" value="KAA6182994.1"/>
    <property type="molecule type" value="Genomic_DNA"/>
</dbReference>
<dbReference type="PANTHER" id="PTHR47861:SF3">
    <property type="entry name" value="FKBP-TYPE PEPTIDYL-PROLYL CIS-TRANS ISOMERASE SLYD"/>
    <property type="match status" value="1"/>
</dbReference>
<keyword evidence="4" id="KW-0963">Cytoplasm</keyword>
<keyword evidence="13" id="KW-1185">Reference proteome</keyword>
<reference evidence="12 13" key="1">
    <citation type="submission" date="2019-09" db="EMBL/GenBank/DDBJ databases">
        <title>Whole-genome sequence of the purple sulfur bacterium Thiohalocapsa marina DSM 19078.</title>
        <authorList>
            <person name="Kyndt J.A."/>
            <person name="Meyer T.E."/>
        </authorList>
    </citation>
    <scope>NUCLEOTIDE SEQUENCE [LARGE SCALE GENOMIC DNA]</scope>
    <source>
        <strain evidence="12 13">DSM 19078</strain>
    </source>
</reference>
<dbReference type="Proteomes" id="UP000322981">
    <property type="component" value="Unassembled WGS sequence"/>
</dbReference>
<accession>A0A5M8FF43</accession>
<dbReference type="GO" id="GO:0003755">
    <property type="term" value="F:peptidyl-prolyl cis-trans isomerase activity"/>
    <property type="evidence" value="ECO:0007669"/>
    <property type="project" value="UniProtKB-UniRule"/>
</dbReference>
<dbReference type="GO" id="GO:0005737">
    <property type="term" value="C:cytoplasm"/>
    <property type="evidence" value="ECO:0007669"/>
    <property type="project" value="UniProtKB-SubCell"/>
</dbReference>
<evidence type="ECO:0000256" key="9">
    <source>
        <dbReference type="PROSITE-ProRule" id="PRU00277"/>
    </source>
</evidence>
<dbReference type="RefSeq" id="WP_150094575.1">
    <property type="nucleotide sequence ID" value="NZ_JBFUOH010000078.1"/>
</dbReference>
<comment type="catalytic activity">
    <reaction evidence="1 9 10">
        <text>[protein]-peptidylproline (omega=180) = [protein]-peptidylproline (omega=0)</text>
        <dbReference type="Rhea" id="RHEA:16237"/>
        <dbReference type="Rhea" id="RHEA-COMP:10747"/>
        <dbReference type="Rhea" id="RHEA-COMP:10748"/>
        <dbReference type="ChEBI" id="CHEBI:83833"/>
        <dbReference type="ChEBI" id="CHEBI:83834"/>
        <dbReference type="EC" id="5.2.1.8"/>
    </reaction>
</comment>
<evidence type="ECO:0000313" key="13">
    <source>
        <dbReference type="Proteomes" id="UP000322981"/>
    </source>
</evidence>
<dbReference type="InterPro" id="IPR046357">
    <property type="entry name" value="PPIase_dom_sf"/>
</dbReference>
<evidence type="ECO:0000256" key="8">
    <source>
        <dbReference type="ARBA" id="ARBA00037071"/>
    </source>
</evidence>
<dbReference type="Pfam" id="PF00254">
    <property type="entry name" value="FKBP_C"/>
    <property type="match status" value="1"/>
</dbReference>
<comment type="caution">
    <text evidence="12">The sequence shown here is derived from an EMBL/GenBank/DDBJ whole genome shotgun (WGS) entry which is preliminary data.</text>
</comment>